<gene>
    <name evidence="1" type="ORF">SK128_011628</name>
</gene>
<proteinExistence type="predicted"/>
<dbReference type="Proteomes" id="UP001381693">
    <property type="component" value="Unassembled WGS sequence"/>
</dbReference>
<keyword evidence="2" id="KW-1185">Reference proteome</keyword>
<comment type="caution">
    <text evidence="1">The sequence shown here is derived from an EMBL/GenBank/DDBJ whole genome shotgun (WGS) entry which is preliminary data.</text>
</comment>
<sequence length="86" mass="9683">MDSSQLRTYQMMSVGSTEEVLDMKGLEAYISEKSWFPFFQISLVKSITTSLTCCPASRMAQRALRTVQSLHPPTMSSVMWDLGIIT</sequence>
<feature type="non-terminal residue" evidence="1">
    <location>
        <position position="86"/>
    </location>
</feature>
<organism evidence="1 2">
    <name type="scientific">Halocaridina rubra</name>
    <name type="common">Hawaiian red shrimp</name>
    <dbReference type="NCBI Taxonomy" id="373956"/>
    <lineage>
        <taxon>Eukaryota</taxon>
        <taxon>Metazoa</taxon>
        <taxon>Ecdysozoa</taxon>
        <taxon>Arthropoda</taxon>
        <taxon>Crustacea</taxon>
        <taxon>Multicrustacea</taxon>
        <taxon>Malacostraca</taxon>
        <taxon>Eumalacostraca</taxon>
        <taxon>Eucarida</taxon>
        <taxon>Decapoda</taxon>
        <taxon>Pleocyemata</taxon>
        <taxon>Caridea</taxon>
        <taxon>Atyoidea</taxon>
        <taxon>Atyidae</taxon>
        <taxon>Halocaridina</taxon>
    </lineage>
</organism>
<evidence type="ECO:0000313" key="1">
    <source>
        <dbReference type="EMBL" id="KAK7066524.1"/>
    </source>
</evidence>
<reference evidence="1 2" key="1">
    <citation type="submission" date="2023-11" db="EMBL/GenBank/DDBJ databases">
        <title>Halocaridina rubra genome assembly.</title>
        <authorList>
            <person name="Smith C."/>
        </authorList>
    </citation>
    <scope>NUCLEOTIDE SEQUENCE [LARGE SCALE GENOMIC DNA]</scope>
    <source>
        <strain evidence="1">EP-1</strain>
        <tissue evidence="1">Whole</tissue>
    </source>
</reference>
<evidence type="ECO:0000313" key="2">
    <source>
        <dbReference type="Proteomes" id="UP001381693"/>
    </source>
</evidence>
<accession>A0AAN8WS99</accession>
<dbReference type="EMBL" id="JAXCGZ010019152">
    <property type="protein sequence ID" value="KAK7066524.1"/>
    <property type="molecule type" value="Genomic_DNA"/>
</dbReference>
<protein>
    <submittedName>
        <fullName evidence="1">Uncharacterized protein</fullName>
    </submittedName>
</protein>
<name>A0AAN8WS99_HALRR</name>
<dbReference type="AlphaFoldDB" id="A0AAN8WS99"/>